<feature type="compositionally biased region" description="Basic and acidic residues" evidence="6">
    <location>
        <begin position="397"/>
        <end position="411"/>
    </location>
</feature>
<dbReference type="InterPro" id="IPR034743">
    <property type="entry name" value="RH1"/>
</dbReference>
<dbReference type="Pfam" id="PF09744">
    <property type="entry name" value="RH1"/>
    <property type="match status" value="1"/>
</dbReference>
<feature type="compositionally biased region" description="Polar residues" evidence="6">
    <location>
        <begin position="369"/>
        <end position="382"/>
    </location>
</feature>
<feature type="compositionally biased region" description="Polar residues" evidence="6">
    <location>
        <begin position="1012"/>
        <end position="1028"/>
    </location>
</feature>
<dbReference type="InterPro" id="IPR015943">
    <property type="entry name" value="WD40/YVTN_repeat-like_dom_sf"/>
</dbReference>
<feature type="domain" description="RH1" evidence="7">
    <location>
        <begin position="5"/>
        <end position="93"/>
    </location>
</feature>
<dbReference type="GO" id="GO:0008432">
    <property type="term" value="F:JUN kinase binding"/>
    <property type="evidence" value="ECO:0007669"/>
    <property type="project" value="TreeGrafter"/>
</dbReference>
<protein>
    <recommendedName>
        <fullName evidence="11">C-Jun-amino-terminal kinase-interacting protein 4</fullName>
    </recommendedName>
</protein>
<feature type="compositionally biased region" description="Basic and acidic residues" evidence="6">
    <location>
        <begin position="349"/>
        <end position="368"/>
    </location>
</feature>
<dbReference type="Gene3D" id="1.20.5.1000">
    <property type="entry name" value="arf6 gtpase in complex with a specific effector, jip4"/>
    <property type="match status" value="1"/>
</dbReference>
<feature type="compositionally biased region" description="Polar residues" evidence="6">
    <location>
        <begin position="212"/>
        <end position="225"/>
    </location>
</feature>
<accession>A0A8W8LCX3</accession>
<dbReference type="FunFam" id="2.130.10.10:FF:000700">
    <property type="entry name" value="Sperm-associated antigen 9a"/>
    <property type="match status" value="1"/>
</dbReference>
<evidence type="ECO:0008006" key="11">
    <source>
        <dbReference type="Google" id="ProtNLM"/>
    </source>
</evidence>
<feature type="compositionally biased region" description="Polar residues" evidence="6">
    <location>
        <begin position="265"/>
        <end position="274"/>
    </location>
</feature>
<dbReference type="InterPro" id="IPR034744">
    <property type="entry name" value="RH2"/>
</dbReference>
<feature type="region of interest" description="Disordered" evidence="6">
    <location>
        <begin position="977"/>
        <end position="1043"/>
    </location>
</feature>
<keyword evidence="4 5" id="KW-0175">Coiled coil</keyword>
<dbReference type="PANTHER" id="PTHR13886">
    <property type="entry name" value="JNK/SAPK-ASSOCIATED PROTEIN"/>
    <property type="match status" value="1"/>
</dbReference>
<keyword evidence="3" id="KW-0963">Cytoplasm</keyword>
<dbReference type="SUPFAM" id="SSF50978">
    <property type="entry name" value="WD40 repeat-like"/>
    <property type="match status" value="1"/>
</dbReference>
<dbReference type="GO" id="GO:0030159">
    <property type="term" value="F:signaling receptor complex adaptor activity"/>
    <property type="evidence" value="ECO:0007669"/>
    <property type="project" value="TreeGrafter"/>
</dbReference>
<dbReference type="InterPro" id="IPR036322">
    <property type="entry name" value="WD40_repeat_dom_sf"/>
</dbReference>
<evidence type="ECO:0000313" key="10">
    <source>
        <dbReference type="Proteomes" id="UP000005408"/>
    </source>
</evidence>
<evidence type="ECO:0000313" key="9">
    <source>
        <dbReference type="EnsemblMetazoa" id="G27426.3:cds"/>
    </source>
</evidence>
<sequence>MAAITETVYGTSEEGHVMSEKVSSLATNIYKEFERMIKKYDEDVVKELMPLIVALLEGLDQSLSDKQEADVELELLRDDNEQLLTQYEREKQLRKGTEQKYLEMEDAVEGEKKSMQDKLESLESVVRMLELKVKNSADHVSRMEEKEVDLKKEYTKLHERYTELFRTHMDYMERTKIVMGSDRMEVSNSPRSKGGFHLPSLRPVSIAYGQNISARSGSTPPSFSSFDDMMSPRSVADSNVSLQSELGELDSPQSAKGKQKETKTCDQGQVTDSINVREFATATKPQNNTEENSSTAQPKDSQEVKVETDNQGESESNTQVSNNTDNTTELSPSDGKASQKSQSVPQSVDRTEDSTLDNERVTVDRSDSENMIDNQNVVSSPEVSKPPEVKTSTPQTEDGRGRERHDSRLSIEEEEAEFEEDKIMGLDHTLAKIVATTPELQEMEESMSSVKSNRSRGPKRNNESIFDELQSQDTDIIGDVDFGITGREVNPGDYASSDSENEDENERRSTVSDNFFGMGKELENLILENTELLETKNALNIVKDDLIAKVDELSGEVEILKEEINNLQGVKTKLNTRIKELEDELKKTKEELEKKNTATKEGEEEDDVPMAQRKRFTRVEMARVLMERNQYKERLMELQEAVRWTEMIRASREHPEASNNPQKQKKGSIWNFFSNLFSSSSPHKPSKKPTNVPVATIKYNAPTTQVQPVGDPNRRSREMTKLGDKAKAYEFLQDDLTRISSSNVQKLLEELQDKKKASKIESLLEDPVITAQPKMSEKAKKEREKERQEQYKQVRAHVKKDDGRLQAYGWSLPAKFQPSVRDTPAKREVPVPVPVYCRPILEKEPGMKIWCAAGVNLTGGKTRDGGSVVGASVFYSSPPESETDRKEVKDEVDRLNQELKDHEKGLKDAEKEQMSSLVWISHSSGSHTQVSVIDANSPGDILETFKVSSSPILCIASVAGALESDYPVDEEILKAESFPQYKPPPSSSSSSSSSNDNAQADNSGIGGITFVQCATGNNSQPTSPQVSPVGSYKSKEVTPEHKSNLNAVARALTSSEEKIDTEVEHKDKFDTESIMSERSYEVHFGSDDVQPSVFKARGSPANSGTNTPVSRSSLASLDRHRHSELIRDGLSPMSVDSDVQFEETEKMTSVLPTMWMGTQSGGLYVHSSVAQWRRCLYSVKLRDSILNIVHVKGRVLVALADGTISIFHRDTDGQWDLQNYHLLDLGKPHHSIRCMTVIANKHVWCGYRNKIHVIEPKSMTIEKTFDAHPRKESQVRQLAWVGDGVWVSIRLDSTLRLYHAYTHQHLQDVDIEPYVSKMLGTGKLGFSFVRITAMLISCNRLWIGTGNGVIISVPLSESNKQTVSSGPSGGRPGGIVRVYSDTQTDSVTPGTFIPYCSMAQAQLSFHGHRDAVKFFVSVPGSPRKGLSAATESAESGDNRSRHEAYPVEDSNAKLVLSGGEGYVDFRIGDGEDDNPEEEEKKLSLSKGDKSHLIVWEVTQTQ</sequence>
<feature type="compositionally biased region" description="Basic and acidic residues" evidence="6">
    <location>
        <begin position="590"/>
        <end position="601"/>
    </location>
</feature>
<dbReference type="Proteomes" id="UP000005408">
    <property type="component" value="Unassembled WGS sequence"/>
</dbReference>
<evidence type="ECO:0000256" key="4">
    <source>
        <dbReference type="ARBA" id="ARBA00023054"/>
    </source>
</evidence>
<dbReference type="GO" id="GO:0016192">
    <property type="term" value="P:vesicle-mediated transport"/>
    <property type="evidence" value="ECO:0007669"/>
    <property type="project" value="TreeGrafter"/>
</dbReference>
<feature type="compositionally biased region" description="Polar residues" evidence="6">
    <location>
        <begin position="309"/>
        <end position="348"/>
    </location>
</feature>
<feature type="region of interest" description="Disordered" evidence="6">
    <location>
        <begin position="212"/>
        <end position="419"/>
    </location>
</feature>
<evidence type="ECO:0000256" key="1">
    <source>
        <dbReference type="ARBA" id="ARBA00004496"/>
    </source>
</evidence>
<keyword evidence="10" id="KW-1185">Reference proteome</keyword>
<organism evidence="9 10">
    <name type="scientific">Magallana gigas</name>
    <name type="common">Pacific oyster</name>
    <name type="synonym">Crassostrea gigas</name>
    <dbReference type="NCBI Taxonomy" id="29159"/>
    <lineage>
        <taxon>Eukaryota</taxon>
        <taxon>Metazoa</taxon>
        <taxon>Spiralia</taxon>
        <taxon>Lophotrochozoa</taxon>
        <taxon>Mollusca</taxon>
        <taxon>Bivalvia</taxon>
        <taxon>Autobranchia</taxon>
        <taxon>Pteriomorphia</taxon>
        <taxon>Ostreida</taxon>
        <taxon>Ostreoidea</taxon>
        <taxon>Ostreidae</taxon>
        <taxon>Magallana</taxon>
    </lineage>
</organism>
<feature type="compositionally biased region" description="Polar residues" evidence="6">
    <location>
        <begin position="283"/>
        <end position="299"/>
    </location>
</feature>
<evidence type="ECO:0000259" key="7">
    <source>
        <dbReference type="PROSITE" id="PS51776"/>
    </source>
</evidence>
<feature type="compositionally biased region" description="Basic and acidic residues" evidence="6">
    <location>
        <begin position="1033"/>
        <end position="1043"/>
    </location>
</feature>
<evidence type="ECO:0000256" key="3">
    <source>
        <dbReference type="ARBA" id="ARBA00022490"/>
    </source>
</evidence>
<feature type="compositionally biased region" description="Polar residues" evidence="6">
    <location>
        <begin position="1100"/>
        <end position="1115"/>
    </location>
</feature>
<dbReference type="GO" id="GO:0005078">
    <property type="term" value="F:MAP-kinase scaffold activity"/>
    <property type="evidence" value="ECO:0007669"/>
    <property type="project" value="InterPro"/>
</dbReference>
<evidence type="ECO:0000256" key="6">
    <source>
        <dbReference type="SAM" id="MobiDB-lite"/>
    </source>
</evidence>
<dbReference type="PROSITE" id="PS51777">
    <property type="entry name" value="RH2"/>
    <property type="match status" value="1"/>
</dbReference>
<name>A0A8W8LCX3_MAGGI</name>
<feature type="compositionally biased region" description="Basic and acidic residues" evidence="6">
    <location>
        <begin position="1436"/>
        <end position="1445"/>
    </location>
</feature>
<feature type="region of interest" description="Disordered" evidence="6">
    <location>
        <begin position="439"/>
        <end position="512"/>
    </location>
</feature>
<feature type="region of interest" description="Disordered" evidence="6">
    <location>
        <begin position="590"/>
        <end position="609"/>
    </location>
</feature>
<dbReference type="Pfam" id="PF19056">
    <property type="entry name" value="WD40_2"/>
    <property type="match status" value="1"/>
</dbReference>
<feature type="domain" description="RH2" evidence="8">
    <location>
        <begin position="613"/>
        <end position="679"/>
    </location>
</feature>
<dbReference type="InterPro" id="IPR039911">
    <property type="entry name" value="JIP3/JIP4"/>
</dbReference>
<dbReference type="FunFam" id="1.20.5.1000:FF:000001">
    <property type="entry name" value="C-Jun-amino-terminal kinase-interacting protein 3 isoform X2"/>
    <property type="match status" value="1"/>
</dbReference>
<dbReference type="GO" id="GO:0005737">
    <property type="term" value="C:cytoplasm"/>
    <property type="evidence" value="ECO:0007669"/>
    <property type="project" value="UniProtKB-SubCell"/>
</dbReference>
<proteinExistence type="inferred from homology"/>
<comment type="subcellular location">
    <subcellularLocation>
        <location evidence="1">Cytoplasm</location>
    </subcellularLocation>
</comment>
<feature type="coiled-coil region" evidence="5">
    <location>
        <begin position="885"/>
        <end position="912"/>
    </location>
</feature>
<comment type="similarity">
    <text evidence="2">Belongs to the JIP scaffold family.</text>
</comment>
<feature type="region of interest" description="Disordered" evidence="6">
    <location>
        <begin position="1093"/>
        <end position="1117"/>
    </location>
</feature>
<dbReference type="GO" id="GO:0019894">
    <property type="term" value="F:kinesin binding"/>
    <property type="evidence" value="ECO:0007669"/>
    <property type="project" value="TreeGrafter"/>
</dbReference>
<dbReference type="PROSITE" id="PS51776">
    <property type="entry name" value="RH1"/>
    <property type="match status" value="1"/>
</dbReference>
<dbReference type="Pfam" id="PF16471">
    <property type="entry name" value="JIP_LZII"/>
    <property type="match status" value="1"/>
</dbReference>
<dbReference type="EnsemblMetazoa" id="G27426.3">
    <property type="protein sequence ID" value="G27426.3:cds"/>
    <property type="gene ID" value="G27426"/>
</dbReference>
<dbReference type="PANTHER" id="PTHR13886:SF4">
    <property type="entry name" value="JNK-INTERACTING PROTEIN 3"/>
    <property type="match status" value="1"/>
</dbReference>
<evidence type="ECO:0000256" key="5">
    <source>
        <dbReference type="SAM" id="Coils"/>
    </source>
</evidence>
<feature type="region of interest" description="Disordered" evidence="6">
    <location>
        <begin position="1465"/>
        <end position="1486"/>
    </location>
</feature>
<dbReference type="Gene3D" id="2.130.10.10">
    <property type="entry name" value="YVTN repeat-like/Quinoprotein amine dehydrogenase"/>
    <property type="match status" value="1"/>
</dbReference>
<feature type="coiled-coil region" evidence="5">
    <location>
        <begin position="59"/>
        <end position="160"/>
    </location>
</feature>
<feature type="region of interest" description="Disordered" evidence="6">
    <location>
        <begin position="1421"/>
        <end position="1446"/>
    </location>
</feature>
<reference evidence="9" key="1">
    <citation type="submission" date="2022-08" db="UniProtKB">
        <authorList>
            <consortium name="EnsemblMetazoa"/>
        </authorList>
    </citation>
    <scope>IDENTIFICATION</scope>
    <source>
        <strain evidence="9">05x7-T-G4-1.051#20</strain>
    </source>
</reference>
<evidence type="ECO:0000259" key="8">
    <source>
        <dbReference type="PROSITE" id="PS51777"/>
    </source>
</evidence>
<dbReference type="InterPro" id="IPR032486">
    <property type="entry name" value="JIP_LZII"/>
</dbReference>
<evidence type="ECO:0000256" key="2">
    <source>
        <dbReference type="ARBA" id="ARBA00009866"/>
    </source>
</evidence>